<dbReference type="Pfam" id="PF00437">
    <property type="entry name" value="T2SSE"/>
    <property type="match status" value="1"/>
</dbReference>
<dbReference type="NCBIfam" id="TIGR01420">
    <property type="entry name" value="pilT_fam"/>
    <property type="match status" value="1"/>
</dbReference>
<dbReference type="Gene3D" id="3.40.50.300">
    <property type="entry name" value="P-loop containing nucleotide triphosphate hydrolases"/>
    <property type="match status" value="1"/>
</dbReference>
<evidence type="ECO:0000313" key="4">
    <source>
        <dbReference type="Proteomes" id="UP000886748"/>
    </source>
</evidence>
<reference evidence="3" key="1">
    <citation type="submission" date="2020-10" db="EMBL/GenBank/DDBJ databases">
        <authorList>
            <person name="Gilroy R."/>
        </authorList>
    </citation>
    <scope>NUCLEOTIDE SEQUENCE</scope>
    <source>
        <strain evidence="3">CHK154-7741</strain>
    </source>
</reference>
<dbReference type="PROSITE" id="PS00662">
    <property type="entry name" value="T2SP_E"/>
    <property type="match status" value="1"/>
</dbReference>
<evidence type="ECO:0000259" key="2">
    <source>
        <dbReference type="PROSITE" id="PS00662"/>
    </source>
</evidence>
<dbReference type="InterPro" id="IPR003593">
    <property type="entry name" value="AAA+_ATPase"/>
</dbReference>
<dbReference type="Gene3D" id="3.30.450.90">
    <property type="match status" value="1"/>
</dbReference>
<dbReference type="GO" id="GO:0016887">
    <property type="term" value="F:ATP hydrolysis activity"/>
    <property type="evidence" value="ECO:0007669"/>
    <property type="project" value="InterPro"/>
</dbReference>
<dbReference type="EMBL" id="DVOD01000008">
    <property type="protein sequence ID" value="HIU91699.1"/>
    <property type="molecule type" value="Genomic_DNA"/>
</dbReference>
<dbReference type="InterPro" id="IPR050921">
    <property type="entry name" value="T4SS_GSP_E_ATPase"/>
</dbReference>
<feature type="domain" description="Bacterial type II secretion system protein E" evidence="2">
    <location>
        <begin position="200"/>
        <end position="214"/>
    </location>
</feature>
<dbReference type="AlphaFoldDB" id="A0A9D1MYV2"/>
<dbReference type="InterPro" id="IPR001482">
    <property type="entry name" value="T2SS/T4SS_dom"/>
</dbReference>
<dbReference type="SMART" id="SM00382">
    <property type="entry name" value="AAA"/>
    <property type="match status" value="1"/>
</dbReference>
<sequence>MDNTDNIFDINAFLRKAVEEGVSDVHLRIDEVPVVRKDGKIIKTNFPQITEKDISHVLNVVLPKYLRTKVQAAFDLDFSYEIKGLSRFRINLARQMGNTSLVFRIIPYEIPTFEQLHLPPALNMFSKFHSGIVLVTGPTGSGKSTTIASLIDLINKNERKHIITIEDPIEFIYSNKNCIITQRQVEIDTLSFPDGVKYALRQDPDVILIGEIRDIETLSSAMKAAETGHLVIASLHTNDAIQTVSRIVGMYEPQDRASVRKQLAETLKACVAQKLLPLKSGHGRIPACEIMVVTPTIKDFIIKDELEQIYDLVKKGSYNDMITMNMSLLQLIKEDLITKDTALEVSDNKVEIQQMLRGAYHGTTESFDIQF</sequence>
<organism evidence="3 4">
    <name type="scientific">Candidatus Limenecus avicola</name>
    <dbReference type="NCBI Taxonomy" id="2840847"/>
    <lineage>
        <taxon>Bacteria</taxon>
        <taxon>Bacillati</taxon>
        <taxon>Bacillota</taxon>
        <taxon>Clostridia</taxon>
        <taxon>Eubacteriales</taxon>
        <taxon>Clostridiaceae</taxon>
        <taxon>Clostridiaceae incertae sedis</taxon>
        <taxon>Candidatus Limenecus</taxon>
    </lineage>
</organism>
<name>A0A9D1MYV2_9CLOT</name>
<dbReference type="GO" id="GO:0005524">
    <property type="term" value="F:ATP binding"/>
    <property type="evidence" value="ECO:0007669"/>
    <property type="project" value="InterPro"/>
</dbReference>
<comment type="similarity">
    <text evidence="1">Belongs to the GSP E family.</text>
</comment>
<dbReference type="InterPro" id="IPR006321">
    <property type="entry name" value="PilT/PilU"/>
</dbReference>
<comment type="caution">
    <text evidence="3">The sequence shown here is derived from an EMBL/GenBank/DDBJ whole genome shotgun (WGS) entry which is preliminary data.</text>
</comment>
<proteinExistence type="inferred from homology"/>
<dbReference type="PANTHER" id="PTHR30486:SF12">
    <property type="entry name" value="TYPE IV PILUS ATPASE PILU"/>
    <property type="match status" value="1"/>
</dbReference>
<evidence type="ECO:0000256" key="1">
    <source>
        <dbReference type="ARBA" id="ARBA00006611"/>
    </source>
</evidence>
<dbReference type="PANTHER" id="PTHR30486">
    <property type="entry name" value="TWITCHING MOTILITY PROTEIN PILT"/>
    <property type="match status" value="1"/>
</dbReference>
<dbReference type="SUPFAM" id="SSF52540">
    <property type="entry name" value="P-loop containing nucleoside triphosphate hydrolases"/>
    <property type="match status" value="1"/>
</dbReference>
<dbReference type="InterPro" id="IPR027417">
    <property type="entry name" value="P-loop_NTPase"/>
</dbReference>
<evidence type="ECO:0000313" key="3">
    <source>
        <dbReference type="EMBL" id="HIU91699.1"/>
    </source>
</evidence>
<accession>A0A9D1MYV2</accession>
<dbReference type="Proteomes" id="UP000886748">
    <property type="component" value="Unassembled WGS sequence"/>
</dbReference>
<dbReference type="CDD" id="cd01131">
    <property type="entry name" value="PilT"/>
    <property type="match status" value="1"/>
</dbReference>
<reference evidence="3" key="2">
    <citation type="journal article" date="2021" name="PeerJ">
        <title>Extensive microbial diversity within the chicken gut microbiome revealed by metagenomics and culture.</title>
        <authorList>
            <person name="Gilroy R."/>
            <person name="Ravi A."/>
            <person name="Getino M."/>
            <person name="Pursley I."/>
            <person name="Horton D.L."/>
            <person name="Alikhan N.F."/>
            <person name="Baker D."/>
            <person name="Gharbi K."/>
            <person name="Hall N."/>
            <person name="Watson M."/>
            <person name="Adriaenssens E.M."/>
            <person name="Foster-Nyarko E."/>
            <person name="Jarju S."/>
            <person name="Secka A."/>
            <person name="Antonio M."/>
            <person name="Oren A."/>
            <person name="Chaudhuri R.R."/>
            <person name="La Ragione R."/>
            <person name="Hildebrand F."/>
            <person name="Pallen M.J."/>
        </authorList>
    </citation>
    <scope>NUCLEOTIDE SEQUENCE</scope>
    <source>
        <strain evidence="3">CHK154-7741</strain>
    </source>
</reference>
<protein>
    <submittedName>
        <fullName evidence="3">PilT/PilU family type 4a pilus ATPase</fullName>
    </submittedName>
</protein>
<gene>
    <name evidence="3" type="ORF">IAD26_01045</name>
</gene>